<dbReference type="SUPFAM" id="SSF51735">
    <property type="entry name" value="NAD(P)-binding Rossmann-fold domains"/>
    <property type="match status" value="1"/>
</dbReference>
<accession>A0A212JFN8</accession>
<dbReference type="FunFam" id="3.40.50.720:FF:000084">
    <property type="entry name" value="Short-chain dehydrogenase reductase"/>
    <property type="match status" value="1"/>
</dbReference>
<dbReference type="PROSITE" id="PS00061">
    <property type="entry name" value="ADH_SHORT"/>
    <property type="match status" value="1"/>
</dbReference>
<dbReference type="PANTHER" id="PTHR42760">
    <property type="entry name" value="SHORT-CHAIN DEHYDROGENASES/REDUCTASES FAMILY MEMBER"/>
    <property type="match status" value="1"/>
</dbReference>
<dbReference type="PRINTS" id="PR00081">
    <property type="entry name" value="GDHRDH"/>
</dbReference>
<gene>
    <name evidence="4" type="primary">kduD</name>
    <name evidence="4" type="ORF">KL86CLO1_10995</name>
</gene>
<dbReference type="SMART" id="SM00822">
    <property type="entry name" value="PKS_KR"/>
    <property type="match status" value="1"/>
</dbReference>
<dbReference type="GO" id="GO:0008206">
    <property type="term" value="P:bile acid metabolic process"/>
    <property type="evidence" value="ECO:0007669"/>
    <property type="project" value="UniProtKB-ARBA"/>
</dbReference>
<dbReference type="Pfam" id="PF13561">
    <property type="entry name" value="adh_short_C2"/>
    <property type="match status" value="1"/>
</dbReference>
<dbReference type="GO" id="GO:0008678">
    <property type="term" value="F:2-deoxy-D-gluconate 3-dehydrogenase activity"/>
    <property type="evidence" value="ECO:0007669"/>
    <property type="project" value="UniProtKB-EC"/>
</dbReference>
<evidence type="ECO:0000313" key="4">
    <source>
        <dbReference type="EMBL" id="SBV98065.1"/>
    </source>
</evidence>
<reference evidence="4" key="1">
    <citation type="submission" date="2016-04" db="EMBL/GenBank/DDBJ databases">
        <authorList>
            <person name="Evans L.H."/>
            <person name="Alamgir A."/>
            <person name="Owens N."/>
            <person name="Weber N.D."/>
            <person name="Virtaneva K."/>
            <person name="Barbian K."/>
            <person name="Babar A."/>
            <person name="Rosenke K."/>
        </authorList>
    </citation>
    <scope>NUCLEOTIDE SEQUENCE</scope>
    <source>
        <strain evidence="4">86</strain>
    </source>
</reference>
<dbReference type="AlphaFoldDB" id="A0A212JFN8"/>
<dbReference type="Gene3D" id="3.40.50.720">
    <property type="entry name" value="NAD(P)-binding Rossmann-like Domain"/>
    <property type="match status" value="1"/>
</dbReference>
<evidence type="ECO:0000259" key="3">
    <source>
        <dbReference type="SMART" id="SM00822"/>
    </source>
</evidence>
<dbReference type="InterPro" id="IPR057326">
    <property type="entry name" value="KR_dom"/>
</dbReference>
<dbReference type="PRINTS" id="PR00080">
    <property type="entry name" value="SDRFAMILY"/>
</dbReference>
<evidence type="ECO:0000256" key="2">
    <source>
        <dbReference type="ARBA" id="ARBA00023002"/>
    </source>
</evidence>
<dbReference type="PANTHER" id="PTHR42760:SF5">
    <property type="entry name" value="2-DEHYDRO-3-DEOXY-D-GLUCONATE 5-DEHYDROGENASE"/>
    <property type="match status" value="1"/>
</dbReference>
<feature type="domain" description="Ketoreductase" evidence="3">
    <location>
        <begin position="18"/>
        <end position="195"/>
    </location>
</feature>
<dbReference type="InterPro" id="IPR002347">
    <property type="entry name" value="SDR_fam"/>
</dbReference>
<dbReference type="EC" id="1.1.1.125" evidence="4"/>
<protein>
    <submittedName>
        <fullName evidence="4">2-deoxy-D-gluconate 3-dehydrogenase</fullName>
        <ecNumber evidence="4">1.1.1.125</ecNumber>
    </submittedName>
</protein>
<name>A0A212JFN8_9FIRM</name>
<sequence length="259" mass="26982">MNKEATAMDLSLFSLEGKAALVTGVSRGLGQAMAVALAGAGADIIGVGPRGMGDTKAQVEALGRRTYEIKADLGDRAAVPAVAAEAIAAFGHVDILVNNAGIIRLSPAEDHSMEDFDAVMEVNLRSLFLLTREIGKQMIALGGGKIINTCSVQSWKGGSGDAAYVASKHAVAGLTHALANEWGKYGIQTNGIAPGYMVTDNTGNLRKQKEAVASITAQIPLGRWGVPEDLMGPVIFLASHASDYVNGHLLTVDGGYMNY</sequence>
<dbReference type="InterPro" id="IPR036291">
    <property type="entry name" value="NAD(P)-bd_dom_sf"/>
</dbReference>
<evidence type="ECO:0000256" key="1">
    <source>
        <dbReference type="ARBA" id="ARBA00006484"/>
    </source>
</evidence>
<organism evidence="4">
    <name type="scientific">uncultured Eubacteriales bacterium</name>
    <dbReference type="NCBI Taxonomy" id="172733"/>
    <lineage>
        <taxon>Bacteria</taxon>
        <taxon>Bacillati</taxon>
        <taxon>Bacillota</taxon>
        <taxon>Clostridia</taxon>
        <taxon>Eubacteriales</taxon>
        <taxon>environmental samples</taxon>
    </lineage>
</organism>
<proteinExistence type="inferred from homology"/>
<comment type="similarity">
    <text evidence="1">Belongs to the short-chain dehydrogenases/reductases (SDR) family.</text>
</comment>
<dbReference type="InterPro" id="IPR020904">
    <property type="entry name" value="Sc_DH/Rdtase_CS"/>
</dbReference>
<keyword evidence="2 4" id="KW-0560">Oxidoreductase</keyword>
<dbReference type="EMBL" id="FLUN01000001">
    <property type="protein sequence ID" value="SBV98065.1"/>
    <property type="molecule type" value="Genomic_DNA"/>
</dbReference>